<dbReference type="EMBL" id="CAKM01000060">
    <property type="protein sequence ID" value="CCJ28336.1"/>
    <property type="molecule type" value="Genomic_DNA"/>
</dbReference>
<organism evidence="2">
    <name type="scientific">Pneumocystis jirovecii</name>
    <name type="common">Human pneumocystis pneumonia agent</name>
    <dbReference type="NCBI Taxonomy" id="42068"/>
    <lineage>
        <taxon>Eukaryota</taxon>
        <taxon>Fungi</taxon>
        <taxon>Dikarya</taxon>
        <taxon>Ascomycota</taxon>
        <taxon>Taphrinomycotina</taxon>
        <taxon>Pneumocystomycetes</taxon>
        <taxon>Pneumocystaceae</taxon>
        <taxon>Pneumocystis</taxon>
    </lineage>
</organism>
<name>L0P7G2_PNEJI</name>
<reference evidence="1 2" key="1">
    <citation type="journal article" date="2012" name="MBio">
        <title>De novo assembly of the Pneumocystis jirovecii genome from a single bronchoalveolar lavage fluid specimen from a patient.</title>
        <authorList>
            <person name="Cisse O.H."/>
            <person name="Pagni M."/>
            <person name="Hauser P.M."/>
        </authorList>
    </citation>
    <scope>NUCLEOTIDE SEQUENCE [LARGE SCALE GENOMIC DNA]</scope>
    <source>
        <strain evidence="1 2">SE8</strain>
    </source>
</reference>
<dbReference type="Proteomes" id="UP000010422">
    <property type="component" value="Unassembled WGS sequence"/>
</dbReference>
<protein>
    <submittedName>
        <fullName evidence="1">Uncharacterized protein</fullName>
    </submittedName>
</protein>
<evidence type="ECO:0000313" key="2">
    <source>
        <dbReference type="Proteomes" id="UP000010422"/>
    </source>
</evidence>
<sequence>MLVVAWSYSSPLGSVEPSASLVPLDTCSPFELLFPAPVNFAFVAFGEIDDLLYKYHT</sequence>
<evidence type="ECO:0000313" key="1">
    <source>
        <dbReference type="EMBL" id="CCJ28336.1"/>
    </source>
</evidence>
<dbReference type="VEuPathDB" id="FungiDB:PNEJI1_003623"/>
<gene>
    <name evidence="1" type="ORF">PNEJI1_003623</name>
</gene>
<proteinExistence type="predicted"/>
<comment type="caution">
    <text evidence="1">The sequence shown here is derived from an EMBL/GenBank/DDBJ whole genome shotgun (WGS) entry which is preliminary data.</text>
</comment>
<accession>L0P7G2</accession>
<dbReference type="InParanoid" id="L0P7G2"/>
<dbReference type="AlphaFoldDB" id="L0P7G2"/>